<keyword evidence="8" id="KW-1185">Reference proteome</keyword>
<evidence type="ECO:0000256" key="4">
    <source>
        <dbReference type="ARBA" id="ARBA00023136"/>
    </source>
</evidence>
<dbReference type="EMBL" id="VLLG01000004">
    <property type="protein sequence ID" value="TWI86718.1"/>
    <property type="molecule type" value="Genomic_DNA"/>
</dbReference>
<evidence type="ECO:0000256" key="3">
    <source>
        <dbReference type="ARBA" id="ARBA00022989"/>
    </source>
</evidence>
<keyword evidence="4 5" id="KW-0472">Membrane</keyword>
<dbReference type="OrthoDB" id="4462029at2"/>
<feature type="transmembrane region" description="Helical" evidence="5">
    <location>
        <begin position="114"/>
        <end position="133"/>
    </location>
</feature>
<comment type="caution">
    <text evidence="7">The sequence shown here is derived from an EMBL/GenBank/DDBJ whole genome shotgun (WGS) entry which is preliminary data.</text>
</comment>
<evidence type="ECO:0000313" key="7">
    <source>
        <dbReference type="EMBL" id="TWI86718.1"/>
    </source>
</evidence>
<keyword evidence="3 5" id="KW-1133">Transmembrane helix</keyword>
<sequence length="145" mass="16284">MKKVAVTVITLLLVILFTHAGLIKLLDHRVFLEELRSYPLLAPFAGPIARGLPTAELILATLLMWPRTRFLGLSLALLLMAVFAGYIIFLLNGAYQVPCTCETLLGFTTWTAQLKFNLVFLLVALSGFLLQLIMREEERVMHLAR</sequence>
<comment type="subcellular location">
    <subcellularLocation>
        <location evidence="1">Membrane</location>
        <topology evidence="1">Multi-pass membrane protein</topology>
    </subcellularLocation>
</comment>
<reference evidence="7 8" key="1">
    <citation type="journal article" date="2013" name="Stand. Genomic Sci.">
        <title>Genomic Encyclopedia of Type Strains, Phase I: The one thousand microbial genomes (KMG-I) project.</title>
        <authorList>
            <person name="Kyrpides N.C."/>
            <person name="Woyke T."/>
            <person name="Eisen J.A."/>
            <person name="Garrity G."/>
            <person name="Lilburn T.G."/>
            <person name="Beck B.J."/>
            <person name="Whitman W.B."/>
            <person name="Hugenholtz P."/>
            <person name="Klenk H.P."/>
        </authorList>
    </citation>
    <scope>NUCLEOTIDE SEQUENCE [LARGE SCALE GENOMIC DNA]</scope>
    <source>
        <strain evidence="7 8">DSM 13484</strain>
    </source>
</reference>
<evidence type="ECO:0000256" key="1">
    <source>
        <dbReference type="ARBA" id="ARBA00004141"/>
    </source>
</evidence>
<name>A0A562T089_CHIJA</name>
<keyword evidence="2 5" id="KW-0812">Transmembrane</keyword>
<dbReference type="GO" id="GO:0016020">
    <property type="term" value="C:membrane"/>
    <property type="evidence" value="ECO:0007669"/>
    <property type="project" value="UniProtKB-SubCell"/>
</dbReference>
<dbReference type="InterPro" id="IPR009908">
    <property type="entry name" value="Methylamine_util_MauE"/>
</dbReference>
<feature type="transmembrane region" description="Helical" evidence="5">
    <location>
        <begin position="70"/>
        <end position="94"/>
    </location>
</feature>
<dbReference type="UniPathway" id="UPA00895"/>
<dbReference type="RefSeq" id="WP_145716740.1">
    <property type="nucleotide sequence ID" value="NZ_BAAAFY010000004.1"/>
</dbReference>
<proteinExistence type="predicted"/>
<evidence type="ECO:0000256" key="2">
    <source>
        <dbReference type="ARBA" id="ARBA00022692"/>
    </source>
</evidence>
<dbReference type="Proteomes" id="UP000316778">
    <property type="component" value="Unassembled WGS sequence"/>
</dbReference>
<evidence type="ECO:0000259" key="6">
    <source>
        <dbReference type="Pfam" id="PF07291"/>
    </source>
</evidence>
<dbReference type="GO" id="GO:0030416">
    <property type="term" value="P:methylamine metabolic process"/>
    <property type="evidence" value="ECO:0007669"/>
    <property type="project" value="InterPro"/>
</dbReference>
<feature type="domain" description="Methylamine utilisation protein MauE" evidence="6">
    <location>
        <begin position="3"/>
        <end position="129"/>
    </location>
</feature>
<protein>
    <submittedName>
        <fullName evidence="7">Methylamine utilization protein MauE</fullName>
    </submittedName>
</protein>
<dbReference type="AlphaFoldDB" id="A0A562T089"/>
<gene>
    <name evidence="7" type="ORF">LX66_3981</name>
</gene>
<evidence type="ECO:0000313" key="8">
    <source>
        <dbReference type="Proteomes" id="UP000316778"/>
    </source>
</evidence>
<dbReference type="Pfam" id="PF07291">
    <property type="entry name" value="MauE"/>
    <property type="match status" value="1"/>
</dbReference>
<accession>A0A562T089</accession>
<organism evidence="7 8">
    <name type="scientific">Chitinophaga japonensis</name>
    <name type="common">Flexibacter japonensis</name>
    <dbReference type="NCBI Taxonomy" id="104662"/>
    <lineage>
        <taxon>Bacteria</taxon>
        <taxon>Pseudomonadati</taxon>
        <taxon>Bacteroidota</taxon>
        <taxon>Chitinophagia</taxon>
        <taxon>Chitinophagales</taxon>
        <taxon>Chitinophagaceae</taxon>
        <taxon>Chitinophaga</taxon>
    </lineage>
</organism>
<evidence type="ECO:0000256" key="5">
    <source>
        <dbReference type="SAM" id="Phobius"/>
    </source>
</evidence>